<name>A0A0J9R2U6_DROSI</name>
<reference evidence="1" key="1">
    <citation type="journal article" date="2013" name="Genome Res.">
        <title>A second-generation assembly of the Drosophila simulans genome provides new insights into patterns of lineage-specific divergence.</title>
        <authorList>
            <person name="Hu T.T."/>
            <person name="Eisen M.B."/>
            <person name="Thornton K.R."/>
            <person name="Andolfatto P."/>
        </authorList>
    </citation>
    <scope>NUCLEOTIDE SEQUENCE [LARGE SCALE GENOMIC DNA]</scope>
    <source>
        <strain evidence="1">W501</strain>
    </source>
</reference>
<dbReference type="Proteomes" id="UP000035880">
    <property type="component" value="Chromosome 2L"/>
</dbReference>
<sequence length="78" mass="9329">MRLANKDLYQHFKNAGLDLAKLTHRRKIEIISVYFTWISLMMNTWELSTYCLDEITGTLQSIQFWMAHCYNMVIPNQK</sequence>
<dbReference type="AlphaFoldDB" id="A0A0J9R2U6"/>
<evidence type="ECO:0000313" key="1">
    <source>
        <dbReference type="EMBL" id="KMY90411.1"/>
    </source>
</evidence>
<dbReference type="OrthoDB" id="7808355at2759"/>
<proteinExistence type="predicted"/>
<dbReference type="KEGG" id="dsi:Dsimw501_GD29382"/>
<dbReference type="Bgee" id="FBgn0270672">
    <property type="expression patterns" value="Expressed in male reproductive system and 2 other cell types or tissues"/>
</dbReference>
<organism evidence="1">
    <name type="scientific">Drosophila simulans</name>
    <name type="common">Fruit fly</name>
    <dbReference type="NCBI Taxonomy" id="7240"/>
    <lineage>
        <taxon>Eukaryota</taxon>
        <taxon>Metazoa</taxon>
        <taxon>Ecdysozoa</taxon>
        <taxon>Arthropoda</taxon>
        <taxon>Hexapoda</taxon>
        <taxon>Insecta</taxon>
        <taxon>Pterygota</taxon>
        <taxon>Neoptera</taxon>
        <taxon>Endopterygota</taxon>
        <taxon>Diptera</taxon>
        <taxon>Brachycera</taxon>
        <taxon>Muscomorpha</taxon>
        <taxon>Ephydroidea</taxon>
        <taxon>Drosophilidae</taxon>
        <taxon>Drosophila</taxon>
        <taxon>Sophophora</taxon>
    </lineage>
</organism>
<reference evidence="1" key="3">
    <citation type="submission" date="2015-04" db="EMBL/GenBank/DDBJ databases">
        <authorList>
            <consortium name="FlyBase"/>
        </authorList>
    </citation>
    <scope>NUCLEOTIDE SEQUENCE</scope>
    <source>
        <strain evidence="1">W501</strain>
    </source>
</reference>
<accession>A0A0J9R2U6</accession>
<protein>
    <submittedName>
        <fullName evidence="1">Uncharacterized protein</fullName>
    </submittedName>
</protein>
<gene>
    <name evidence="1" type="primary">Dsim\GD29382</name>
    <name evidence="1" type="ORF">Dsimw501_GD29382</name>
</gene>
<reference evidence="1" key="2">
    <citation type="submission" date="2014-06" db="EMBL/GenBank/DDBJ databases">
        <authorList>
            <person name="Hu T."/>
            <person name="Eisen M.B."/>
            <person name="Thornton K.R."/>
            <person name="Andolfatto P."/>
        </authorList>
    </citation>
    <scope>NUCLEOTIDE SEQUENCE</scope>
    <source>
        <strain evidence="1">W501</strain>
    </source>
</reference>
<dbReference type="EMBL" id="CM002910">
    <property type="protein sequence ID" value="KMY90411.1"/>
    <property type="molecule type" value="Genomic_DNA"/>
</dbReference>